<dbReference type="InterPro" id="IPR050257">
    <property type="entry name" value="eL8/uL1-like"/>
</dbReference>
<dbReference type="PIRSF" id="PIRSF002155">
    <property type="entry name" value="Ribosomal_L1"/>
    <property type="match status" value="1"/>
</dbReference>
<dbReference type="WBParaSite" id="GPUH_0002190801-mRNA-1">
    <property type="protein sequence ID" value="GPUH_0002190801-mRNA-1"/>
    <property type="gene ID" value="GPUH_0002190801"/>
</dbReference>
<protein>
    <recommendedName>
        <fullName evidence="4">Ribosomal protein</fullName>
    </recommendedName>
</protein>
<dbReference type="InterPro" id="IPR028364">
    <property type="entry name" value="Ribosomal_uL1/biogenesis"/>
</dbReference>
<dbReference type="OrthoDB" id="2449818at2759"/>
<dbReference type="InterPro" id="IPR023674">
    <property type="entry name" value="Ribosomal_uL1-like"/>
</dbReference>
<dbReference type="Pfam" id="PF00687">
    <property type="entry name" value="Ribosomal_L1"/>
    <property type="match status" value="1"/>
</dbReference>
<organism evidence="7">
    <name type="scientific">Gongylonema pulchrum</name>
    <dbReference type="NCBI Taxonomy" id="637853"/>
    <lineage>
        <taxon>Eukaryota</taxon>
        <taxon>Metazoa</taxon>
        <taxon>Ecdysozoa</taxon>
        <taxon>Nematoda</taxon>
        <taxon>Chromadorea</taxon>
        <taxon>Rhabditida</taxon>
        <taxon>Spirurina</taxon>
        <taxon>Spiruromorpha</taxon>
        <taxon>Spiruroidea</taxon>
        <taxon>Gongylonematidae</taxon>
        <taxon>Gongylonema</taxon>
    </lineage>
</organism>
<name>A0A183ELP0_9BILA</name>
<dbReference type="SUPFAM" id="SSF56808">
    <property type="entry name" value="Ribosomal protein L1"/>
    <property type="match status" value="1"/>
</dbReference>
<evidence type="ECO:0000256" key="2">
    <source>
        <dbReference type="ARBA" id="ARBA00022980"/>
    </source>
</evidence>
<evidence type="ECO:0000256" key="1">
    <source>
        <dbReference type="ARBA" id="ARBA00010531"/>
    </source>
</evidence>
<dbReference type="PROSITE" id="PS01199">
    <property type="entry name" value="RIBOSOMAL_L1"/>
    <property type="match status" value="1"/>
</dbReference>
<sequence length="202" mass="22488">MSKIPRDTLMECVNEVLRMSKEKQRKFRETVELQVALKNYDPQKDKRFSGSVRLKNAPKPSMKVCVLGDQQHCDEANTCGIPCMNADDLKKLNKNKKLIKKLAKGYDAFLASEALIKQIPRILGPGLNKAGKFPSVVSHSESLAAKVLCLSVAVGHVEMAPEALVSNIALSINFLVSLLKKNWQNVRSLHIKSTMGPSQRLY</sequence>
<dbReference type="FunFam" id="3.30.190.20:FF:000009">
    <property type="entry name" value="Ribosomal protein L10a"/>
    <property type="match status" value="1"/>
</dbReference>
<dbReference type="GO" id="GO:0015934">
    <property type="term" value="C:large ribosomal subunit"/>
    <property type="evidence" value="ECO:0007669"/>
    <property type="project" value="InterPro"/>
</dbReference>
<keyword evidence="2 4" id="KW-0689">Ribosomal protein</keyword>
<dbReference type="CDD" id="cd00403">
    <property type="entry name" value="Ribosomal_L1"/>
    <property type="match status" value="1"/>
</dbReference>
<accession>A0A183ELP0</accession>
<evidence type="ECO:0000256" key="3">
    <source>
        <dbReference type="ARBA" id="ARBA00023274"/>
    </source>
</evidence>
<dbReference type="InterPro" id="IPR002143">
    <property type="entry name" value="Ribosomal_uL1"/>
</dbReference>
<comment type="similarity">
    <text evidence="1 4">Belongs to the universal ribosomal protein uL1 family.</text>
</comment>
<reference evidence="5 6" key="2">
    <citation type="submission" date="2018-11" db="EMBL/GenBank/DDBJ databases">
        <authorList>
            <consortium name="Pathogen Informatics"/>
        </authorList>
    </citation>
    <scope>NUCLEOTIDE SEQUENCE [LARGE SCALE GENOMIC DNA]</scope>
</reference>
<evidence type="ECO:0000256" key="4">
    <source>
        <dbReference type="RuleBase" id="RU000659"/>
    </source>
</evidence>
<evidence type="ECO:0000313" key="7">
    <source>
        <dbReference type="WBParaSite" id="GPUH_0002190801-mRNA-1"/>
    </source>
</evidence>
<dbReference type="InterPro" id="IPR023673">
    <property type="entry name" value="Ribosomal_uL1_CS"/>
</dbReference>
<keyword evidence="3 4" id="KW-0687">Ribonucleoprotein</keyword>
<keyword evidence="6" id="KW-1185">Reference proteome</keyword>
<reference evidence="7" key="1">
    <citation type="submission" date="2016-06" db="UniProtKB">
        <authorList>
            <consortium name="WormBaseParasite"/>
        </authorList>
    </citation>
    <scope>IDENTIFICATION</scope>
</reference>
<dbReference type="Gene3D" id="3.30.190.20">
    <property type="match status" value="2"/>
</dbReference>
<dbReference type="EMBL" id="UYRT01093717">
    <property type="protein sequence ID" value="VDN39119.1"/>
    <property type="molecule type" value="Genomic_DNA"/>
</dbReference>
<dbReference type="GO" id="GO:0003735">
    <property type="term" value="F:structural constituent of ribosome"/>
    <property type="evidence" value="ECO:0007669"/>
    <property type="project" value="InterPro"/>
</dbReference>
<dbReference type="AlphaFoldDB" id="A0A183ELP0"/>
<dbReference type="GO" id="GO:0006412">
    <property type="term" value="P:translation"/>
    <property type="evidence" value="ECO:0007669"/>
    <property type="project" value="InterPro"/>
</dbReference>
<evidence type="ECO:0000313" key="6">
    <source>
        <dbReference type="Proteomes" id="UP000271098"/>
    </source>
</evidence>
<gene>
    <name evidence="5" type="ORF">GPUH_LOCUS21881</name>
</gene>
<proteinExistence type="inferred from homology"/>
<evidence type="ECO:0000313" key="5">
    <source>
        <dbReference type="EMBL" id="VDN39119.1"/>
    </source>
</evidence>
<dbReference type="PANTHER" id="PTHR23105">
    <property type="entry name" value="RIBOSOMAL PROTEIN L7AE FAMILY MEMBER"/>
    <property type="match status" value="1"/>
</dbReference>
<dbReference type="GO" id="GO:0003723">
    <property type="term" value="F:RNA binding"/>
    <property type="evidence" value="ECO:0007669"/>
    <property type="project" value="InterPro"/>
</dbReference>
<dbReference type="Proteomes" id="UP000271098">
    <property type="component" value="Unassembled WGS sequence"/>
</dbReference>